<reference evidence="2 3" key="1">
    <citation type="journal article" date="2004" name="Nature">
        <title>Genome sequence of the ultrasmall unicellular red alga Cyanidioschyzon merolae 10D.</title>
        <authorList>
            <person name="Matsuzaki M."/>
            <person name="Misumi O."/>
            <person name="Shin-i T."/>
            <person name="Maruyama S."/>
            <person name="Takahara M."/>
            <person name="Miyagishima S."/>
            <person name="Mori T."/>
            <person name="Nishida K."/>
            <person name="Yagisawa F."/>
            <person name="Nishida K."/>
            <person name="Yoshida Y."/>
            <person name="Nishimura Y."/>
            <person name="Nakao S."/>
            <person name="Kobayashi T."/>
            <person name="Momoyama Y."/>
            <person name="Higashiyama T."/>
            <person name="Minoda A."/>
            <person name="Sano M."/>
            <person name="Nomoto H."/>
            <person name="Oishi K."/>
            <person name="Hayashi H."/>
            <person name="Ohta F."/>
            <person name="Nishizaka S."/>
            <person name="Haga S."/>
            <person name="Miura S."/>
            <person name="Morishita T."/>
            <person name="Kabeya Y."/>
            <person name="Terasawa K."/>
            <person name="Suzuki Y."/>
            <person name="Ishii Y."/>
            <person name="Asakawa S."/>
            <person name="Takano H."/>
            <person name="Ohta N."/>
            <person name="Kuroiwa H."/>
            <person name="Tanaka K."/>
            <person name="Shimizu N."/>
            <person name="Sugano S."/>
            <person name="Sato N."/>
            <person name="Nozaki H."/>
            <person name="Ogasawara N."/>
            <person name="Kohara Y."/>
            <person name="Kuroiwa T."/>
        </authorList>
    </citation>
    <scope>NUCLEOTIDE SEQUENCE [LARGE SCALE GENOMIC DNA]</scope>
    <source>
        <strain evidence="2 3">10D</strain>
    </source>
</reference>
<reference evidence="2 3" key="2">
    <citation type="journal article" date="2007" name="BMC Biol.">
        <title>A 100%-complete sequence reveals unusually simple genomic features in the hot-spring red alga Cyanidioschyzon merolae.</title>
        <authorList>
            <person name="Nozaki H."/>
            <person name="Takano H."/>
            <person name="Misumi O."/>
            <person name="Terasawa K."/>
            <person name="Matsuzaki M."/>
            <person name="Maruyama S."/>
            <person name="Nishida K."/>
            <person name="Yagisawa F."/>
            <person name="Yoshida Y."/>
            <person name="Fujiwara T."/>
            <person name="Takio S."/>
            <person name="Tamura K."/>
            <person name="Chung S.J."/>
            <person name="Nakamura S."/>
            <person name="Kuroiwa H."/>
            <person name="Tanaka K."/>
            <person name="Sato N."/>
            <person name="Kuroiwa T."/>
        </authorList>
    </citation>
    <scope>NUCLEOTIDE SEQUENCE [LARGE SCALE GENOMIC DNA]</scope>
    <source>
        <strain evidence="2 3">10D</strain>
    </source>
</reference>
<dbReference type="RefSeq" id="XP_005535526.1">
    <property type="nucleotide sequence ID" value="XM_005535469.1"/>
</dbReference>
<sequence>MHPQRVQSVPERDEEQYELRKSVKQGLVQLERHHGGFSQGARAHERKEREVHKGGHGRGGAPGSLDEEISRVLKKSGGKAEEALRIAQEDEEPYAEGEAEDDAEDAHAAEATGTEPLENGSLDASAPSSATPGESVP</sequence>
<feature type="compositionally biased region" description="Polar residues" evidence="1">
    <location>
        <begin position="126"/>
        <end position="137"/>
    </location>
</feature>
<feature type="compositionally biased region" description="Basic and acidic residues" evidence="1">
    <location>
        <begin position="42"/>
        <end position="53"/>
    </location>
</feature>
<gene>
    <name evidence="2" type="ORF">CYME_CMD187C</name>
</gene>
<dbReference type="AlphaFoldDB" id="M1V4C0"/>
<dbReference type="Proteomes" id="UP000007014">
    <property type="component" value="Chromosome 4"/>
</dbReference>
<dbReference type="Gramene" id="CMD187CT">
    <property type="protein sequence ID" value="CMD187CT"/>
    <property type="gene ID" value="CMD187C"/>
</dbReference>
<evidence type="ECO:0000313" key="2">
    <source>
        <dbReference type="EMBL" id="BAM79240.1"/>
    </source>
</evidence>
<dbReference type="KEGG" id="cme:CYME_CMD187C"/>
<feature type="compositionally biased region" description="Acidic residues" evidence="1">
    <location>
        <begin position="89"/>
        <end position="104"/>
    </location>
</feature>
<dbReference type="HOGENOM" id="CLU_1868046_0_0_1"/>
<evidence type="ECO:0000256" key="1">
    <source>
        <dbReference type="SAM" id="MobiDB-lite"/>
    </source>
</evidence>
<dbReference type="GeneID" id="16992732"/>
<feature type="compositionally biased region" description="Basic and acidic residues" evidence="1">
    <location>
        <begin position="78"/>
        <end position="88"/>
    </location>
</feature>
<name>M1V4C0_CYAM1</name>
<accession>M1V4C0</accession>
<organism evidence="2 3">
    <name type="scientific">Cyanidioschyzon merolae (strain NIES-3377 / 10D)</name>
    <name type="common">Unicellular red alga</name>
    <dbReference type="NCBI Taxonomy" id="280699"/>
    <lineage>
        <taxon>Eukaryota</taxon>
        <taxon>Rhodophyta</taxon>
        <taxon>Bangiophyceae</taxon>
        <taxon>Cyanidiales</taxon>
        <taxon>Cyanidiaceae</taxon>
        <taxon>Cyanidioschyzon</taxon>
    </lineage>
</organism>
<proteinExistence type="predicted"/>
<keyword evidence="3" id="KW-1185">Reference proteome</keyword>
<evidence type="ECO:0000313" key="3">
    <source>
        <dbReference type="Proteomes" id="UP000007014"/>
    </source>
</evidence>
<dbReference type="EMBL" id="AP006486">
    <property type="protein sequence ID" value="BAM79240.1"/>
    <property type="molecule type" value="Genomic_DNA"/>
</dbReference>
<feature type="region of interest" description="Disordered" evidence="1">
    <location>
        <begin position="1"/>
        <end position="137"/>
    </location>
</feature>
<dbReference type="OrthoDB" id="10429554at2759"/>
<protein>
    <submittedName>
        <fullName evidence="2">Uncharacterized protein</fullName>
    </submittedName>
</protein>